<keyword evidence="6" id="KW-1185">Reference proteome</keyword>
<dbReference type="Pfam" id="PF05277">
    <property type="entry name" value="DUF726"/>
    <property type="match status" value="1"/>
</dbReference>
<keyword evidence="4" id="KW-0472">Membrane</keyword>
<comment type="subcellular location">
    <subcellularLocation>
        <location evidence="1">Membrane</location>
        <topology evidence="1">Multi-pass membrane protein</topology>
    </subcellularLocation>
</comment>
<comment type="caution">
    <text evidence="5">The sequence shown here is derived from an EMBL/GenBank/DDBJ whole genome shotgun (WGS) entry which is preliminary data.</text>
</comment>
<dbReference type="Proteomes" id="UP001396334">
    <property type="component" value="Unassembled WGS sequence"/>
</dbReference>
<evidence type="ECO:0000256" key="3">
    <source>
        <dbReference type="ARBA" id="ARBA00022989"/>
    </source>
</evidence>
<proteinExistence type="predicted"/>
<accession>A0ABR2NF26</accession>
<dbReference type="InterPro" id="IPR007941">
    <property type="entry name" value="DUF726"/>
</dbReference>
<protein>
    <submittedName>
        <fullName evidence="5">Uncharacterized protein</fullName>
    </submittedName>
</protein>
<gene>
    <name evidence="5" type="ORF">V6N11_024423</name>
</gene>
<keyword evidence="2" id="KW-0812">Transmembrane</keyword>
<evidence type="ECO:0000256" key="2">
    <source>
        <dbReference type="ARBA" id="ARBA00022692"/>
    </source>
</evidence>
<evidence type="ECO:0000256" key="4">
    <source>
        <dbReference type="ARBA" id="ARBA00023136"/>
    </source>
</evidence>
<dbReference type="PANTHER" id="PTHR17920">
    <property type="entry name" value="TRANSMEMBRANE AND COILED-COIL DOMAIN-CONTAINING PROTEIN 4 TMCO4"/>
    <property type="match status" value="1"/>
</dbReference>
<reference evidence="5 6" key="1">
    <citation type="journal article" date="2024" name="G3 (Bethesda)">
        <title>Genome assembly of Hibiscus sabdariffa L. provides insights into metabolisms of medicinal natural products.</title>
        <authorList>
            <person name="Kim T."/>
        </authorList>
    </citation>
    <scope>NUCLEOTIDE SEQUENCE [LARGE SCALE GENOMIC DNA]</scope>
    <source>
        <strain evidence="5">TK-2024</strain>
        <tissue evidence="5">Old leaves</tissue>
    </source>
</reference>
<evidence type="ECO:0000256" key="1">
    <source>
        <dbReference type="ARBA" id="ARBA00004141"/>
    </source>
</evidence>
<evidence type="ECO:0000313" key="6">
    <source>
        <dbReference type="Proteomes" id="UP001396334"/>
    </source>
</evidence>
<evidence type="ECO:0000313" key="5">
    <source>
        <dbReference type="EMBL" id="KAK8974781.1"/>
    </source>
</evidence>
<organism evidence="5 6">
    <name type="scientific">Hibiscus sabdariffa</name>
    <name type="common">roselle</name>
    <dbReference type="NCBI Taxonomy" id="183260"/>
    <lineage>
        <taxon>Eukaryota</taxon>
        <taxon>Viridiplantae</taxon>
        <taxon>Streptophyta</taxon>
        <taxon>Embryophyta</taxon>
        <taxon>Tracheophyta</taxon>
        <taxon>Spermatophyta</taxon>
        <taxon>Magnoliopsida</taxon>
        <taxon>eudicotyledons</taxon>
        <taxon>Gunneridae</taxon>
        <taxon>Pentapetalae</taxon>
        <taxon>rosids</taxon>
        <taxon>malvids</taxon>
        <taxon>Malvales</taxon>
        <taxon>Malvaceae</taxon>
        <taxon>Malvoideae</taxon>
        <taxon>Hibiscus</taxon>
    </lineage>
</organism>
<dbReference type="PANTHER" id="PTHR17920:SF24">
    <property type="entry name" value="ALPHA_BETA HYDROLASE-RELATED"/>
    <property type="match status" value="1"/>
</dbReference>
<keyword evidence="3" id="KW-1133">Transmembrane helix</keyword>
<sequence>MCCGHPSLLDRGQVGGIEDDIKILVLLARRHTSKGGSQDPKFGFEVVKHWLIICQVGQVLWLANGRWEMAYACESSAVRGDEEMLFEENQRKGTCFTILGIENSLDVSEDSEGNCDYETRADNVNDDGPKGCDARHRVALRLLATWLNIKWIKMLNKEHAEEVGKSKNDKLELAGVIGAATLTGGSLIALTGGLAAPAFGHGLGALAPTLGLVPTQLAVGILISRIVFEEEDLLRPWENYDDNLERLGNAGKLLAESLPSGLQGDRPVTLVGFSLGARVILKCLQCLAETKGDNDETTNHHIFFIFTSRLGSLFDMFSSTNISLLLGAPVSIKDEKWEDSFFHGNHQVSAPSTAGLQLVAGRFVNRLAEIQPIELQGIENVDATEFMEGHCSYLWKTKQILRQLDVDNYNPVFRIITA</sequence>
<dbReference type="EMBL" id="JBBPBN010000157">
    <property type="protein sequence ID" value="KAK8974781.1"/>
    <property type="molecule type" value="Genomic_DNA"/>
</dbReference>
<name>A0ABR2NF26_9ROSI</name>